<sequence>MIYKANEDKELLTKLKDEALSKYKQGTNSVIASYDGSEMHKDNNQYCITDSNRKGRRKVALNTLAPIPRAMLDDIDDASINYIKSEIEKLTKTIAELEDKYLKNNASRYEG</sequence>
<protein>
    <submittedName>
        <fullName evidence="2">Uncharacterized protein</fullName>
    </submittedName>
</protein>
<comment type="caution">
    <text evidence="2">The sequence shown here is derived from an EMBL/GenBank/DDBJ whole genome shotgun (WGS) entry which is preliminary data.</text>
</comment>
<feature type="coiled-coil region" evidence="1">
    <location>
        <begin position="80"/>
        <end position="107"/>
    </location>
</feature>
<keyword evidence="1" id="KW-0175">Coiled coil</keyword>
<proteinExistence type="predicted"/>
<evidence type="ECO:0000256" key="1">
    <source>
        <dbReference type="SAM" id="Coils"/>
    </source>
</evidence>
<dbReference type="AlphaFoldDB" id="A0A1R2CLD5"/>
<dbReference type="Proteomes" id="UP000187209">
    <property type="component" value="Unassembled WGS sequence"/>
</dbReference>
<accession>A0A1R2CLD5</accession>
<dbReference type="EMBL" id="MPUH01000118">
    <property type="protein sequence ID" value="OMJ89760.1"/>
    <property type="molecule type" value="Genomic_DNA"/>
</dbReference>
<evidence type="ECO:0000313" key="2">
    <source>
        <dbReference type="EMBL" id="OMJ89760.1"/>
    </source>
</evidence>
<name>A0A1R2CLD5_9CILI</name>
<evidence type="ECO:0000313" key="3">
    <source>
        <dbReference type="Proteomes" id="UP000187209"/>
    </source>
</evidence>
<keyword evidence="3" id="KW-1185">Reference proteome</keyword>
<reference evidence="2 3" key="1">
    <citation type="submission" date="2016-11" db="EMBL/GenBank/DDBJ databases">
        <title>The macronuclear genome of Stentor coeruleus: a giant cell with tiny introns.</title>
        <authorList>
            <person name="Slabodnick M."/>
            <person name="Ruby J.G."/>
            <person name="Reiff S.B."/>
            <person name="Swart E.C."/>
            <person name="Gosai S."/>
            <person name="Prabakaran S."/>
            <person name="Witkowska E."/>
            <person name="Larue G.E."/>
            <person name="Fisher S."/>
            <person name="Freeman R.M."/>
            <person name="Gunawardena J."/>
            <person name="Chu W."/>
            <person name="Stover N.A."/>
            <person name="Gregory B.D."/>
            <person name="Nowacki M."/>
            <person name="Derisi J."/>
            <person name="Roy S.W."/>
            <person name="Marshall W.F."/>
            <person name="Sood P."/>
        </authorList>
    </citation>
    <scope>NUCLEOTIDE SEQUENCE [LARGE SCALE GENOMIC DNA]</scope>
    <source>
        <strain evidence="2">WM001</strain>
    </source>
</reference>
<organism evidence="2 3">
    <name type="scientific">Stentor coeruleus</name>
    <dbReference type="NCBI Taxonomy" id="5963"/>
    <lineage>
        <taxon>Eukaryota</taxon>
        <taxon>Sar</taxon>
        <taxon>Alveolata</taxon>
        <taxon>Ciliophora</taxon>
        <taxon>Postciliodesmatophora</taxon>
        <taxon>Heterotrichea</taxon>
        <taxon>Heterotrichida</taxon>
        <taxon>Stentoridae</taxon>
        <taxon>Stentor</taxon>
    </lineage>
</organism>
<gene>
    <name evidence="2" type="ORF">SteCoe_8028</name>
</gene>